<comment type="caution">
    <text evidence="2">The sequence shown here is derived from an EMBL/GenBank/DDBJ whole genome shotgun (WGS) entry which is preliminary data.</text>
</comment>
<accession>A0ABR4AWW1</accession>
<proteinExistence type="predicted"/>
<evidence type="ECO:0000313" key="3">
    <source>
        <dbReference type="Proteomes" id="UP001590951"/>
    </source>
</evidence>
<gene>
    <name evidence="2" type="ORF">ABVK25_009513</name>
</gene>
<dbReference type="EMBL" id="JBHFEH010000051">
    <property type="protein sequence ID" value="KAL2050152.1"/>
    <property type="molecule type" value="Genomic_DNA"/>
</dbReference>
<feature type="compositionally biased region" description="Low complexity" evidence="1">
    <location>
        <begin position="45"/>
        <end position="55"/>
    </location>
</feature>
<keyword evidence="3" id="KW-1185">Reference proteome</keyword>
<protein>
    <submittedName>
        <fullName evidence="2">Uncharacterized protein</fullName>
    </submittedName>
</protein>
<feature type="compositionally biased region" description="Polar residues" evidence="1">
    <location>
        <begin position="28"/>
        <end position="44"/>
    </location>
</feature>
<dbReference type="InterPro" id="IPR021425">
    <property type="entry name" value="DUF3072"/>
</dbReference>
<sequence length="68" mass="7540">MASQLDNPSQWTTGNNAPTDKQKAFINTLASQKGASDVDPSSMNKSEASAKSTSSRTRRRRFWRPLIL</sequence>
<organism evidence="2 3">
    <name type="scientific">Lepraria finkii</name>
    <dbReference type="NCBI Taxonomy" id="1340010"/>
    <lineage>
        <taxon>Eukaryota</taxon>
        <taxon>Fungi</taxon>
        <taxon>Dikarya</taxon>
        <taxon>Ascomycota</taxon>
        <taxon>Pezizomycotina</taxon>
        <taxon>Lecanoromycetes</taxon>
        <taxon>OSLEUM clade</taxon>
        <taxon>Lecanoromycetidae</taxon>
        <taxon>Lecanorales</taxon>
        <taxon>Lecanorineae</taxon>
        <taxon>Stereocaulaceae</taxon>
        <taxon>Lepraria</taxon>
    </lineage>
</organism>
<reference evidence="2 3" key="1">
    <citation type="submission" date="2024-09" db="EMBL/GenBank/DDBJ databases">
        <title>Rethinking Asexuality: The Enigmatic Case of Functional Sexual Genes in Lepraria (Stereocaulaceae).</title>
        <authorList>
            <person name="Doellman M."/>
            <person name="Sun Y."/>
            <person name="Barcenas-Pena A."/>
            <person name="Lumbsch H.T."/>
            <person name="Grewe F."/>
        </authorList>
    </citation>
    <scope>NUCLEOTIDE SEQUENCE [LARGE SCALE GENOMIC DNA]</scope>
    <source>
        <strain evidence="2 3">Grewe 0041</strain>
    </source>
</reference>
<evidence type="ECO:0000313" key="2">
    <source>
        <dbReference type="EMBL" id="KAL2050152.1"/>
    </source>
</evidence>
<dbReference type="Pfam" id="PF11272">
    <property type="entry name" value="DUF3072"/>
    <property type="match status" value="1"/>
</dbReference>
<feature type="compositionally biased region" description="Basic residues" evidence="1">
    <location>
        <begin position="56"/>
        <end position="68"/>
    </location>
</feature>
<feature type="compositionally biased region" description="Polar residues" evidence="1">
    <location>
        <begin position="1"/>
        <end position="19"/>
    </location>
</feature>
<evidence type="ECO:0000256" key="1">
    <source>
        <dbReference type="SAM" id="MobiDB-lite"/>
    </source>
</evidence>
<name>A0ABR4AWW1_9LECA</name>
<dbReference type="Proteomes" id="UP001590951">
    <property type="component" value="Unassembled WGS sequence"/>
</dbReference>
<feature type="region of interest" description="Disordered" evidence="1">
    <location>
        <begin position="1"/>
        <end position="68"/>
    </location>
</feature>